<dbReference type="SUPFAM" id="SSF50494">
    <property type="entry name" value="Trypsin-like serine proteases"/>
    <property type="match status" value="1"/>
</dbReference>
<dbReference type="AlphaFoldDB" id="A0A915E4E5"/>
<proteinExistence type="predicted"/>
<dbReference type="InterPro" id="IPR009003">
    <property type="entry name" value="Peptidase_S1_PA"/>
</dbReference>
<dbReference type="InterPro" id="IPR043504">
    <property type="entry name" value="Peptidase_S1_PA_chymotrypsin"/>
</dbReference>
<protein>
    <submittedName>
        <fullName evidence="2">Uncharacterized protein</fullName>
    </submittedName>
</protein>
<evidence type="ECO:0000313" key="1">
    <source>
        <dbReference type="Proteomes" id="UP000887574"/>
    </source>
</evidence>
<dbReference type="WBParaSite" id="jg25697">
    <property type="protein sequence ID" value="jg25697"/>
    <property type="gene ID" value="jg25697"/>
</dbReference>
<dbReference type="Gene3D" id="2.40.10.10">
    <property type="entry name" value="Trypsin-like serine proteases"/>
    <property type="match status" value="2"/>
</dbReference>
<dbReference type="Proteomes" id="UP000887574">
    <property type="component" value="Unplaced"/>
</dbReference>
<sequence length="298" mass="34612">MDYPELLPFKMHTTETSYLPVYEECYQKMQYFLKNEASPNITYLPWSAVLVEVVDNSTTKIICPATLITYRHLACNAECFSDWFHYKTDMAHKMKLMAGGNCPVISGACKETNMVELPLKFISRIFHASTQKYKDTLLFQLQHDIRKDRSIDSKKVFPICSLEQNTHRLDNDVKLLIYGSYIDHRSENLIMQEMRCRPVDNSTNSPNFCTELDNAKFPDISKLYRKPSELGAAAVDMSNFTFNGMMLYGLWDPRDYRMFSNANDISDLLCIYLNICSESKHYYRNAPSALYFYYGGLD</sequence>
<reference evidence="2" key="1">
    <citation type="submission" date="2022-11" db="UniProtKB">
        <authorList>
            <consortium name="WormBaseParasite"/>
        </authorList>
    </citation>
    <scope>IDENTIFICATION</scope>
</reference>
<name>A0A915E4E5_9BILA</name>
<organism evidence="1 2">
    <name type="scientific">Ditylenchus dipsaci</name>
    <dbReference type="NCBI Taxonomy" id="166011"/>
    <lineage>
        <taxon>Eukaryota</taxon>
        <taxon>Metazoa</taxon>
        <taxon>Ecdysozoa</taxon>
        <taxon>Nematoda</taxon>
        <taxon>Chromadorea</taxon>
        <taxon>Rhabditida</taxon>
        <taxon>Tylenchina</taxon>
        <taxon>Tylenchomorpha</taxon>
        <taxon>Sphaerularioidea</taxon>
        <taxon>Anguinidae</taxon>
        <taxon>Anguininae</taxon>
        <taxon>Ditylenchus</taxon>
    </lineage>
</organism>
<accession>A0A915E4E5</accession>
<evidence type="ECO:0000313" key="2">
    <source>
        <dbReference type="WBParaSite" id="jg25697"/>
    </source>
</evidence>
<keyword evidence="1" id="KW-1185">Reference proteome</keyword>